<accession>A0A345BWF2</accession>
<feature type="region of interest" description="Disordered" evidence="1">
    <location>
        <begin position="28"/>
        <end position="54"/>
    </location>
</feature>
<dbReference type="RefSeq" id="WP_114371131.1">
    <property type="nucleotide sequence ID" value="NZ_CP031092.1"/>
</dbReference>
<evidence type="ECO:0000256" key="1">
    <source>
        <dbReference type="SAM" id="MobiDB-lite"/>
    </source>
</evidence>
<evidence type="ECO:0000313" key="3">
    <source>
        <dbReference type="Proteomes" id="UP000252100"/>
    </source>
</evidence>
<proteinExistence type="predicted"/>
<keyword evidence="3" id="KW-1185">Reference proteome</keyword>
<protein>
    <submittedName>
        <fullName evidence="2">Uncharacterized protein</fullName>
    </submittedName>
</protein>
<organism evidence="2 3">
    <name type="scientific">Salicibibacter kimchii</name>
    <dbReference type="NCBI Taxonomy" id="2099786"/>
    <lineage>
        <taxon>Bacteria</taxon>
        <taxon>Bacillati</taxon>
        <taxon>Bacillota</taxon>
        <taxon>Bacilli</taxon>
        <taxon>Bacillales</taxon>
        <taxon>Bacillaceae</taxon>
        <taxon>Salicibibacter</taxon>
    </lineage>
</organism>
<sequence>MDEFEWFEFIESIEKKTDLPRDYCFLRDKPQSSSYKDPYLGKQRGKKESETEQEATEQIFLFDRDGTYTELSQASDIINTIRNGKITSNKLYVPEELLPYIEEKLK</sequence>
<dbReference type="Proteomes" id="UP000252100">
    <property type="component" value="Chromosome"/>
</dbReference>
<dbReference type="KEGG" id="rue:DT065_04105"/>
<name>A0A345BWF2_9BACI</name>
<dbReference type="Gene3D" id="1.20.1250.30">
    <property type="match status" value="1"/>
</dbReference>
<dbReference type="EMBL" id="CP031092">
    <property type="protein sequence ID" value="AXF55283.1"/>
    <property type="molecule type" value="Genomic_DNA"/>
</dbReference>
<evidence type="ECO:0000313" key="2">
    <source>
        <dbReference type="EMBL" id="AXF55283.1"/>
    </source>
</evidence>
<dbReference type="AlphaFoldDB" id="A0A345BWF2"/>
<reference evidence="2 3" key="1">
    <citation type="journal article" date="2018" name="J. Microbiol.">
        <title>Salicibibacter kimchii gen. nov., sp. nov., a moderately halophilic and alkalitolerant bacterium in the family Bacillaceae, isolated from kimchi.</title>
        <authorList>
            <person name="Jang J.Y."/>
            <person name="Oh Y.J."/>
            <person name="Lim S.K."/>
            <person name="Park H.K."/>
            <person name="Lee C."/>
            <person name="Kim J.Y."/>
            <person name="Lee M.A."/>
            <person name="Choi H.J."/>
        </authorList>
    </citation>
    <scope>NUCLEOTIDE SEQUENCE [LARGE SCALE GENOMIC DNA]</scope>
    <source>
        <strain evidence="2 3">NKC1-1</strain>
    </source>
</reference>
<gene>
    <name evidence="2" type="ORF">DT065_04105</name>
</gene>